<keyword evidence="11 15" id="KW-0234">DNA repair</keyword>
<evidence type="ECO:0000259" key="16">
    <source>
        <dbReference type="SMART" id="SM00475"/>
    </source>
</evidence>
<dbReference type="InterPro" id="IPR043502">
    <property type="entry name" value="DNA/RNA_pol_sf"/>
</dbReference>
<dbReference type="InterPro" id="IPR012337">
    <property type="entry name" value="RNaseH-like_sf"/>
</dbReference>
<comment type="function">
    <text evidence="13">In addition to polymerase activity, this DNA polymerase exhibits 3'-5' and 5'-3' exonuclease activity.</text>
</comment>
<dbReference type="SMART" id="SM00482">
    <property type="entry name" value="POLAc"/>
    <property type="match status" value="1"/>
</dbReference>
<dbReference type="Pfam" id="PF00476">
    <property type="entry name" value="DNA_pol_A"/>
    <property type="match status" value="1"/>
</dbReference>
<dbReference type="InterPro" id="IPR020046">
    <property type="entry name" value="5-3_exonucl_a-hlix_arch_N"/>
</dbReference>
<comment type="function">
    <text evidence="15">In addition to polymerase activity, this DNA polymerase exhibits 5'-3' exonuclease activity.</text>
</comment>
<dbReference type="FunFam" id="3.40.50.1010:FF:000001">
    <property type="entry name" value="DNA polymerase I"/>
    <property type="match status" value="1"/>
</dbReference>
<keyword evidence="4 15" id="KW-0235">DNA replication</keyword>
<organism evidence="18 19">
    <name type="scientific">Brevibacterium senegalense</name>
    <dbReference type="NCBI Taxonomy" id="1033736"/>
    <lineage>
        <taxon>Bacteria</taxon>
        <taxon>Bacillati</taxon>
        <taxon>Actinomycetota</taxon>
        <taxon>Actinomycetes</taxon>
        <taxon>Micrococcales</taxon>
        <taxon>Brevibacteriaceae</taxon>
        <taxon>Brevibacterium</taxon>
    </lineage>
</organism>
<proteinExistence type="inferred from homology"/>
<evidence type="ECO:0000256" key="2">
    <source>
        <dbReference type="ARBA" id="ARBA00022679"/>
    </source>
</evidence>
<sequence length="889" mass="96468">MGVTTTASADAAPAPQDSLLLIDGHSMAYRAYHALPPEKFQTASGQTTNAVFGFVSMLLTAIEAEAPTHIAVAFDRGRPQFRLDEHPEYKAGRAKTPPDFHGQVDLIEDVLQALRIPVLGIAGVEADDVLATLARLAEEAGVEARIASGDKDAFQLVRPGVTVLYPRRGMTDLDRMTPEAVEEKYGVTPAQYRGQAALVGEKADNLPGVPGVGPKTAAKWLTTYGGLEEVLAHADDITGKAGESLRAHLTDVRRNFRLNRLLDDVEVPVTIEETRRQSPDRTALEALFDQLEFAVLGRRAQALYTEEDGDTAAEAVVREATRLAAADVPEALAGVRAADWVALATDGSYVRGAGTVDRLVLARGEDLWALDLSELDAAAQTALTTLLTEHPRLVAHDAKPQLKALWEAGYREAAVAWDTQLAGYLLEPDRRGYDLGDLLAARLGTTLPEAGEDDPVAPLAAHAAAVADLRPVLADALEDSGLTRIMEEIEVPVLDILARMEVRGIAVDRARLDDLAQEFRSQADASAADAYAAIGREVNLGSPKQLQEVLFDDLDMPRTKRTKTGYTTDAAALADLYAKTQHPFLAHLLAHRDRTKLSQTVVGLEKTIADDGRIHTTYLQTVAATGRLSSKDPNLQNIPVRTEAGRRIREVFVPGPDADALLTADYSQIEMRIMAHLSGDPSLISAFRAGEDLHAYVGSQVFGVETSEVTPELRSQVKAMSYGLVYGLSAYGLSQQLGIGVDEARDLMDGYFDRFGAVRDYLSSVVEEARERGYTETMDGRRRYLPALTSDRRQVREMAERAALNAPIQGSAADIMKRAMIRVDEAIREADLDSRVLLQVHDEIIVELAAGEHDEVSRIVQERMADAATLSVPLEVNVGIGQSWQDAAH</sequence>
<dbReference type="GO" id="GO:0003677">
    <property type="term" value="F:DNA binding"/>
    <property type="evidence" value="ECO:0007669"/>
    <property type="project" value="UniProtKB-UniRule"/>
</dbReference>
<dbReference type="EC" id="2.7.7.7" evidence="14 15"/>
<dbReference type="FunFam" id="1.10.150.20:FF:000002">
    <property type="entry name" value="DNA polymerase I"/>
    <property type="match status" value="1"/>
</dbReference>
<dbReference type="Gene3D" id="3.30.420.10">
    <property type="entry name" value="Ribonuclease H-like superfamily/Ribonuclease H"/>
    <property type="match status" value="1"/>
</dbReference>
<reference evidence="18" key="2">
    <citation type="submission" date="2021-09" db="EMBL/GenBank/DDBJ databases">
        <authorList>
            <person name="Gilroy R."/>
        </authorList>
    </citation>
    <scope>NUCLEOTIDE SEQUENCE</scope>
    <source>
        <strain evidence="18">ChiGjej5B5-7349</strain>
    </source>
</reference>
<dbReference type="InterPro" id="IPR036397">
    <property type="entry name" value="RNaseH_sf"/>
</dbReference>
<comment type="catalytic activity">
    <reaction evidence="12 15">
        <text>DNA(n) + a 2'-deoxyribonucleoside 5'-triphosphate = DNA(n+1) + diphosphate</text>
        <dbReference type="Rhea" id="RHEA:22508"/>
        <dbReference type="Rhea" id="RHEA-COMP:17339"/>
        <dbReference type="Rhea" id="RHEA-COMP:17340"/>
        <dbReference type="ChEBI" id="CHEBI:33019"/>
        <dbReference type="ChEBI" id="CHEBI:61560"/>
        <dbReference type="ChEBI" id="CHEBI:173112"/>
        <dbReference type="EC" id="2.7.7.7"/>
    </reaction>
</comment>
<dbReference type="Pfam" id="PF01367">
    <property type="entry name" value="5_3_exonuc"/>
    <property type="match status" value="1"/>
</dbReference>
<feature type="domain" description="DNA-directed DNA polymerase family A palm" evidence="17">
    <location>
        <begin position="645"/>
        <end position="852"/>
    </location>
</feature>
<dbReference type="SMART" id="SM00475">
    <property type="entry name" value="53EXOc"/>
    <property type="match status" value="1"/>
</dbReference>
<dbReference type="PRINTS" id="PR00868">
    <property type="entry name" value="DNAPOLI"/>
</dbReference>
<dbReference type="Pfam" id="PF02739">
    <property type="entry name" value="5_3_exonuc_N"/>
    <property type="match status" value="1"/>
</dbReference>
<dbReference type="CDD" id="cd06140">
    <property type="entry name" value="DNA_polA_I_Bacillus_like_exo"/>
    <property type="match status" value="1"/>
</dbReference>
<evidence type="ECO:0000256" key="13">
    <source>
        <dbReference type="ARBA" id="ARBA00053603"/>
    </source>
</evidence>
<dbReference type="InterPro" id="IPR018320">
    <property type="entry name" value="DNA_polymerase_1"/>
</dbReference>
<keyword evidence="8 15" id="KW-0269">Exonuclease</keyword>
<dbReference type="Gene3D" id="3.40.50.1010">
    <property type="entry name" value="5'-nuclease"/>
    <property type="match status" value="1"/>
</dbReference>
<dbReference type="PANTHER" id="PTHR10133">
    <property type="entry name" value="DNA POLYMERASE I"/>
    <property type="match status" value="1"/>
</dbReference>
<dbReference type="GO" id="GO:0003887">
    <property type="term" value="F:DNA-directed DNA polymerase activity"/>
    <property type="evidence" value="ECO:0007669"/>
    <property type="project" value="UniProtKB-UniRule"/>
</dbReference>
<dbReference type="InterPro" id="IPR019760">
    <property type="entry name" value="DNA-dir_DNA_pol_A_CS"/>
</dbReference>
<dbReference type="GO" id="GO:0006261">
    <property type="term" value="P:DNA-templated DNA replication"/>
    <property type="evidence" value="ECO:0007669"/>
    <property type="project" value="UniProtKB-UniRule"/>
</dbReference>
<evidence type="ECO:0000313" key="18">
    <source>
        <dbReference type="EMBL" id="HJG79510.1"/>
    </source>
</evidence>
<dbReference type="AlphaFoldDB" id="A0A921SMN9"/>
<name>A0A921SMN9_9MICO</name>
<dbReference type="FunFam" id="1.10.150.20:FF:000003">
    <property type="entry name" value="DNA polymerase I"/>
    <property type="match status" value="1"/>
</dbReference>
<dbReference type="Gene3D" id="3.30.70.370">
    <property type="match status" value="1"/>
</dbReference>
<accession>A0A921SMN9</accession>
<dbReference type="SMART" id="SM00279">
    <property type="entry name" value="HhH2"/>
    <property type="match status" value="1"/>
</dbReference>
<evidence type="ECO:0000256" key="11">
    <source>
        <dbReference type="ARBA" id="ARBA00023204"/>
    </source>
</evidence>
<evidence type="ECO:0000256" key="5">
    <source>
        <dbReference type="ARBA" id="ARBA00022722"/>
    </source>
</evidence>
<dbReference type="InterPro" id="IPR002298">
    <property type="entry name" value="DNA_polymerase_A"/>
</dbReference>
<feature type="domain" description="5'-3' exonuclease" evidence="16">
    <location>
        <begin position="14"/>
        <end position="277"/>
    </location>
</feature>
<dbReference type="InterPro" id="IPR002421">
    <property type="entry name" value="5-3_exonuclease"/>
</dbReference>
<keyword evidence="10 15" id="KW-0238">DNA-binding</keyword>
<evidence type="ECO:0000256" key="12">
    <source>
        <dbReference type="ARBA" id="ARBA00049244"/>
    </source>
</evidence>
<dbReference type="SUPFAM" id="SSF47807">
    <property type="entry name" value="5' to 3' exonuclease, C-terminal subdomain"/>
    <property type="match status" value="1"/>
</dbReference>
<dbReference type="Gene3D" id="1.20.1060.10">
    <property type="entry name" value="Taq DNA Polymerase, Chain T, domain 4"/>
    <property type="match status" value="1"/>
</dbReference>
<dbReference type="GO" id="GO:0006302">
    <property type="term" value="P:double-strand break repair"/>
    <property type="evidence" value="ECO:0007669"/>
    <property type="project" value="TreeGrafter"/>
</dbReference>
<dbReference type="NCBIfam" id="TIGR00593">
    <property type="entry name" value="pola"/>
    <property type="match status" value="1"/>
</dbReference>
<dbReference type="InterPro" id="IPR008918">
    <property type="entry name" value="HhH2"/>
</dbReference>
<dbReference type="PROSITE" id="PS00447">
    <property type="entry name" value="DNA_POLYMERASE_A"/>
    <property type="match status" value="1"/>
</dbReference>
<evidence type="ECO:0000259" key="17">
    <source>
        <dbReference type="SMART" id="SM00482"/>
    </source>
</evidence>
<evidence type="ECO:0000256" key="1">
    <source>
        <dbReference type="ARBA" id="ARBA00007705"/>
    </source>
</evidence>
<keyword evidence="2 15" id="KW-0808">Transferase</keyword>
<reference evidence="18" key="1">
    <citation type="journal article" date="2021" name="PeerJ">
        <title>Extensive microbial diversity within the chicken gut microbiome revealed by metagenomics and culture.</title>
        <authorList>
            <person name="Gilroy R."/>
            <person name="Ravi A."/>
            <person name="Getino M."/>
            <person name="Pursley I."/>
            <person name="Horton D.L."/>
            <person name="Alikhan N.F."/>
            <person name="Baker D."/>
            <person name="Gharbi K."/>
            <person name="Hall N."/>
            <person name="Watson M."/>
            <person name="Adriaenssens E.M."/>
            <person name="Foster-Nyarko E."/>
            <person name="Jarju S."/>
            <person name="Secka A."/>
            <person name="Antonio M."/>
            <person name="Oren A."/>
            <person name="Chaudhuri R.R."/>
            <person name="La Ragione R."/>
            <person name="Hildebrand F."/>
            <person name="Pallen M.J."/>
        </authorList>
    </citation>
    <scope>NUCLEOTIDE SEQUENCE</scope>
    <source>
        <strain evidence="18">ChiGjej5B5-7349</strain>
    </source>
</reference>
<keyword evidence="6 15" id="KW-0227">DNA damage</keyword>
<dbReference type="NCBIfam" id="NF004397">
    <property type="entry name" value="PRK05755.1"/>
    <property type="match status" value="1"/>
</dbReference>
<dbReference type="CDD" id="cd08637">
    <property type="entry name" value="DNA_pol_A_pol_I_C"/>
    <property type="match status" value="1"/>
</dbReference>
<dbReference type="SUPFAM" id="SSF53098">
    <property type="entry name" value="Ribonuclease H-like"/>
    <property type="match status" value="1"/>
</dbReference>
<evidence type="ECO:0000256" key="14">
    <source>
        <dbReference type="NCBIfam" id="TIGR00593"/>
    </source>
</evidence>
<dbReference type="InterPro" id="IPR036279">
    <property type="entry name" value="5-3_exonuclease_C_sf"/>
</dbReference>
<protein>
    <recommendedName>
        <fullName evidence="14 15">DNA polymerase I</fullName>
        <ecNumber evidence="14 15">2.7.7.7</ecNumber>
    </recommendedName>
</protein>
<keyword evidence="9 15" id="KW-0239">DNA-directed DNA polymerase</keyword>
<dbReference type="InterPro" id="IPR001098">
    <property type="entry name" value="DNA-dir_DNA_pol_A_palm_dom"/>
</dbReference>
<dbReference type="Proteomes" id="UP000784435">
    <property type="component" value="Unassembled WGS sequence"/>
</dbReference>
<evidence type="ECO:0000256" key="15">
    <source>
        <dbReference type="RuleBase" id="RU004460"/>
    </source>
</evidence>
<dbReference type="InterPro" id="IPR029060">
    <property type="entry name" value="PIN-like_dom_sf"/>
</dbReference>
<evidence type="ECO:0000256" key="8">
    <source>
        <dbReference type="ARBA" id="ARBA00022839"/>
    </source>
</evidence>
<evidence type="ECO:0000256" key="7">
    <source>
        <dbReference type="ARBA" id="ARBA00022801"/>
    </source>
</evidence>
<evidence type="ECO:0000256" key="10">
    <source>
        <dbReference type="ARBA" id="ARBA00023125"/>
    </source>
</evidence>
<keyword evidence="5" id="KW-0540">Nuclease</keyword>
<dbReference type="CDD" id="cd09859">
    <property type="entry name" value="PIN_53EXO"/>
    <property type="match status" value="1"/>
</dbReference>
<evidence type="ECO:0000256" key="9">
    <source>
        <dbReference type="ARBA" id="ARBA00022932"/>
    </source>
</evidence>
<dbReference type="InterPro" id="IPR020045">
    <property type="entry name" value="DNA_polI_H3TH"/>
</dbReference>
<dbReference type="CDD" id="cd09898">
    <property type="entry name" value="H3TH_53EXO"/>
    <property type="match status" value="1"/>
</dbReference>
<dbReference type="Gene3D" id="1.10.150.20">
    <property type="entry name" value="5' to 3' exonuclease, C-terminal subdomain"/>
    <property type="match status" value="2"/>
</dbReference>
<dbReference type="PANTHER" id="PTHR10133:SF27">
    <property type="entry name" value="DNA POLYMERASE NU"/>
    <property type="match status" value="1"/>
</dbReference>
<dbReference type="GO" id="GO:0008409">
    <property type="term" value="F:5'-3' exonuclease activity"/>
    <property type="evidence" value="ECO:0007669"/>
    <property type="project" value="UniProtKB-UniRule"/>
</dbReference>
<comment type="similarity">
    <text evidence="1 15">Belongs to the DNA polymerase type-A family.</text>
</comment>
<keyword evidence="7 15" id="KW-0378">Hydrolase</keyword>
<gene>
    <name evidence="15 18" type="primary">polA</name>
    <name evidence="18" type="ORF">K8V08_03770</name>
</gene>
<comment type="caution">
    <text evidence="18">The sequence shown here is derived from an EMBL/GenBank/DDBJ whole genome shotgun (WGS) entry which is preliminary data.</text>
</comment>
<evidence type="ECO:0000313" key="19">
    <source>
        <dbReference type="Proteomes" id="UP000784435"/>
    </source>
</evidence>
<evidence type="ECO:0000256" key="6">
    <source>
        <dbReference type="ARBA" id="ARBA00022763"/>
    </source>
</evidence>
<dbReference type="SUPFAM" id="SSF56672">
    <property type="entry name" value="DNA/RNA polymerases"/>
    <property type="match status" value="1"/>
</dbReference>
<evidence type="ECO:0000256" key="4">
    <source>
        <dbReference type="ARBA" id="ARBA00022705"/>
    </source>
</evidence>
<dbReference type="SUPFAM" id="SSF88723">
    <property type="entry name" value="PIN domain-like"/>
    <property type="match status" value="1"/>
</dbReference>
<keyword evidence="3 15" id="KW-0548">Nucleotidyltransferase</keyword>
<evidence type="ECO:0000256" key="3">
    <source>
        <dbReference type="ARBA" id="ARBA00022695"/>
    </source>
</evidence>
<dbReference type="EMBL" id="DYUK01000081">
    <property type="protein sequence ID" value="HJG79510.1"/>
    <property type="molecule type" value="Genomic_DNA"/>
</dbReference>